<dbReference type="InterPro" id="IPR036236">
    <property type="entry name" value="Znf_C2H2_sf"/>
</dbReference>
<dbReference type="Pfam" id="PF00096">
    <property type="entry name" value="zf-C2H2"/>
    <property type="match status" value="6"/>
</dbReference>
<evidence type="ECO:0000256" key="2">
    <source>
        <dbReference type="ARBA" id="ARBA00022723"/>
    </source>
</evidence>
<dbReference type="PROSITE" id="PS00028">
    <property type="entry name" value="ZINC_FINGER_C2H2_1"/>
    <property type="match status" value="8"/>
</dbReference>
<accession>A0ABN8LZ44</accession>
<dbReference type="SMART" id="SM00355">
    <property type="entry name" value="ZnF_C2H2"/>
    <property type="match status" value="8"/>
</dbReference>
<feature type="domain" description="C2H2-type" evidence="8">
    <location>
        <begin position="681"/>
        <end position="708"/>
    </location>
</feature>
<feature type="domain" description="C2H2-type" evidence="8">
    <location>
        <begin position="597"/>
        <end position="624"/>
    </location>
</feature>
<feature type="domain" description="C2H2-type" evidence="8">
    <location>
        <begin position="709"/>
        <end position="736"/>
    </location>
</feature>
<feature type="domain" description="C2H2-type" evidence="8">
    <location>
        <begin position="653"/>
        <end position="680"/>
    </location>
</feature>
<dbReference type="PANTHER" id="PTHR24390:SF222">
    <property type="entry name" value="C2H2-TYPE DOMAIN-CONTAINING PROTEIN"/>
    <property type="match status" value="1"/>
</dbReference>
<evidence type="ECO:0000313" key="9">
    <source>
        <dbReference type="EMBL" id="CAH3020894.1"/>
    </source>
</evidence>
<feature type="domain" description="C2H2-type" evidence="8">
    <location>
        <begin position="541"/>
        <end position="568"/>
    </location>
</feature>
<comment type="caution">
    <text evidence="9">The sequence shown here is derived from an EMBL/GenBank/DDBJ whole genome shotgun (WGS) entry which is preliminary data.</text>
</comment>
<evidence type="ECO:0000256" key="3">
    <source>
        <dbReference type="ARBA" id="ARBA00022737"/>
    </source>
</evidence>
<feature type="domain" description="C2H2-type" evidence="8">
    <location>
        <begin position="737"/>
        <end position="760"/>
    </location>
</feature>
<sequence length="769" mass="87240">MFSTKTSRNTIQVFKNLAISQKISTENQKLPNYSSTWNEENNPAQPSNRVAGMEAKKKEFQQERNGLHEQFFNNFFEIFDYVLDRSNKKSNERYSQTANVRQKQDPVLLDRCLEAASDSMFAEEVNRTKQVQAFDDSVVTDTLAARGILSSPRTIAGDRLPQKNRLPCQPQQLHLRALQTWKVKNEVLQKSTSPFQGLSEETHSSAAAVSSKVAQKKPLWKSANPKRKVLTKNILITPEPELFANLQELNLKNDEEPVVRVPNYFLDFTVEYTKNEPFTLMNSAIPHVKNASSPYSDCLVQTMQHTKVKELHSKETSKILHETKPFRRQADSCLIRLSQQNSGINISQDEELDGISALQALAPATSVIDAILQNDNPIPPRPKETKPKDKLETTDIRQIYKRIGGAYPSVKPTPDFSRLLPPSSRDIACDDSYTIKGLALDNNDHQLPVTKTTLYLREGIDREKKFFSTSSSQHGSQTAQNVLSARECSRVINGLVVDKLKCRSSGNYLANESSGKKIIATCTETSDGQSVTTRLHEGRKHHCDVCGRVFSRRNTLTTHKRIHTGDKPFPCDLCGRAFRQLGNLSRHKLTHAAVKPHVCPKCNKSFSRTSNLNSHLRTHTNYKPFVCDFCGKGFHQNMDMKIHRYTHTGEKPHKCITCGRGFKQLTHLKYHLRTHSAERLYKCQHCGKGFNQKGNLQAHIYGHTGKRPYRCEICGKGFTLTSTLNTHKRIHAPNKPFKCEFCEKAFYQKNALKTHYISSHPYTDGVCLL</sequence>
<reference evidence="9 10" key="1">
    <citation type="submission" date="2022-05" db="EMBL/GenBank/DDBJ databases">
        <authorList>
            <consortium name="Genoscope - CEA"/>
            <person name="William W."/>
        </authorList>
    </citation>
    <scope>NUCLEOTIDE SEQUENCE [LARGE SCALE GENOMIC DNA]</scope>
</reference>
<keyword evidence="3" id="KW-0677">Repeat</keyword>
<feature type="domain" description="C2H2-type" evidence="8">
    <location>
        <begin position="625"/>
        <end position="652"/>
    </location>
</feature>
<keyword evidence="5" id="KW-0862">Zinc</keyword>
<evidence type="ECO:0000259" key="8">
    <source>
        <dbReference type="PROSITE" id="PS50157"/>
    </source>
</evidence>
<dbReference type="InterPro" id="IPR013087">
    <property type="entry name" value="Znf_C2H2_type"/>
</dbReference>
<dbReference type="Gene3D" id="3.30.160.60">
    <property type="entry name" value="Classic Zinc Finger"/>
    <property type="match status" value="8"/>
</dbReference>
<keyword evidence="4 7" id="KW-0863">Zinc-finger</keyword>
<name>A0ABN8LZ44_9CNID</name>
<dbReference type="SUPFAM" id="SSF57667">
    <property type="entry name" value="beta-beta-alpha zinc fingers"/>
    <property type="match status" value="4"/>
</dbReference>
<keyword evidence="6" id="KW-0539">Nucleus</keyword>
<organism evidence="9 10">
    <name type="scientific">Porites evermanni</name>
    <dbReference type="NCBI Taxonomy" id="104178"/>
    <lineage>
        <taxon>Eukaryota</taxon>
        <taxon>Metazoa</taxon>
        <taxon>Cnidaria</taxon>
        <taxon>Anthozoa</taxon>
        <taxon>Hexacorallia</taxon>
        <taxon>Scleractinia</taxon>
        <taxon>Fungiina</taxon>
        <taxon>Poritidae</taxon>
        <taxon>Porites</taxon>
    </lineage>
</organism>
<gene>
    <name evidence="9" type="ORF">PEVE_00009069</name>
</gene>
<dbReference type="EMBL" id="CALNXI010000162">
    <property type="protein sequence ID" value="CAH3020894.1"/>
    <property type="molecule type" value="Genomic_DNA"/>
</dbReference>
<evidence type="ECO:0000256" key="1">
    <source>
        <dbReference type="ARBA" id="ARBA00004123"/>
    </source>
</evidence>
<dbReference type="PANTHER" id="PTHR24390">
    <property type="entry name" value="ZINC FINGER PROTEIN"/>
    <property type="match status" value="1"/>
</dbReference>
<proteinExistence type="predicted"/>
<evidence type="ECO:0000256" key="4">
    <source>
        <dbReference type="ARBA" id="ARBA00022771"/>
    </source>
</evidence>
<feature type="domain" description="C2H2-type" evidence="8">
    <location>
        <begin position="569"/>
        <end position="596"/>
    </location>
</feature>
<evidence type="ECO:0000256" key="7">
    <source>
        <dbReference type="PROSITE-ProRule" id="PRU00042"/>
    </source>
</evidence>
<evidence type="ECO:0000313" key="10">
    <source>
        <dbReference type="Proteomes" id="UP001159427"/>
    </source>
</evidence>
<keyword evidence="10" id="KW-1185">Reference proteome</keyword>
<dbReference type="Proteomes" id="UP001159427">
    <property type="component" value="Unassembled WGS sequence"/>
</dbReference>
<keyword evidence="2" id="KW-0479">Metal-binding</keyword>
<evidence type="ECO:0000256" key="6">
    <source>
        <dbReference type="ARBA" id="ARBA00023242"/>
    </source>
</evidence>
<evidence type="ECO:0000256" key="5">
    <source>
        <dbReference type="ARBA" id="ARBA00022833"/>
    </source>
</evidence>
<dbReference type="PROSITE" id="PS50157">
    <property type="entry name" value="ZINC_FINGER_C2H2_2"/>
    <property type="match status" value="8"/>
</dbReference>
<comment type="subcellular location">
    <subcellularLocation>
        <location evidence="1">Nucleus</location>
    </subcellularLocation>
</comment>
<protein>
    <recommendedName>
        <fullName evidence="8">C2H2-type domain-containing protein</fullName>
    </recommendedName>
</protein>